<evidence type="ECO:0000259" key="1">
    <source>
        <dbReference type="Pfam" id="PF00535"/>
    </source>
</evidence>
<evidence type="ECO:0000313" key="2">
    <source>
        <dbReference type="EMBL" id="MBB6500975.1"/>
    </source>
</evidence>
<comment type="caution">
    <text evidence="2">The sequence shown here is derived from an EMBL/GenBank/DDBJ whole genome shotgun (WGS) entry which is preliminary data.</text>
</comment>
<feature type="domain" description="Glycosyltransferase 2-like" evidence="1">
    <location>
        <begin position="7"/>
        <end position="145"/>
    </location>
</feature>
<dbReference type="Gene3D" id="3.90.550.10">
    <property type="entry name" value="Spore Coat Polysaccharide Biosynthesis Protein SpsA, Chain A"/>
    <property type="match status" value="1"/>
</dbReference>
<dbReference type="AlphaFoldDB" id="A0A7X0MKR0"/>
<name>A0A7X0MKR0_9SPHI</name>
<dbReference type="PANTHER" id="PTHR22916:SF3">
    <property type="entry name" value="UDP-GLCNAC:BETAGAL BETA-1,3-N-ACETYLGLUCOSAMINYLTRANSFERASE-LIKE PROTEIN 1"/>
    <property type="match status" value="1"/>
</dbReference>
<protein>
    <submittedName>
        <fullName evidence="2">Alpha-1,3-rhamnosyltransferase</fullName>
        <ecNumber evidence="2">2.4.1.-</ecNumber>
    </submittedName>
</protein>
<evidence type="ECO:0000313" key="3">
    <source>
        <dbReference type="Proteomes" id="UP000521017"/>
    </source>
</evidence>
<keyword evidence="2" id="KW-0808">Transferase</keyword>
<dbReference type="RefSeq" id="WP_184626290.1">
    <property type="nucleotide sequence ID" value="NZ_JACHCC010000008.1"/>
</dbReference>
<dbReference type="InterPro" id="IPR029044">
    <property type="entry name" value="Nucleotide-diphossugar_trans"/>
</dbReference>
<dbReference type="GO" id="GO:0016758">
    <property type="term" value="F:hexosyltransferase activity"/>
    <property type="evidence" value="ECO:0007669"/>
    <property type="project" value="UniProtKB-ARBA"/>
</dbReference>
<sequence length="299" mass="34757">MKEPLVSIIVVSYNHGKFIRENLDSIKNQTYKNIQLIVGDDASSDGSVQVFEEWLTENNYPASKNYHANNTGLATMLNECIEMVEGEYVKMIAGDDYFSEDYIMTCVQYLETSSLQAVYTNAFSVDEESKVVRESYFPVVQYSTTAEMIKSLLRENFVPGSTLFLKANIFARIGKFPLDVLLEDYYLALQLARLNLIIGSVSDSLIYYRRHDSNITNTRFHYLEMKTIKQQLDFDQEGKYADDINRNIFRQVCEHNPHISELKKDYNEYKGRRFKVDFAIQSPLIYSFLLSMKYKCFPL</sequence>
<dbReference type="PANTHER" id="PTHR22916">
    <property type="entry name" value="GLYCOSYLTRANSFERASE"/>
    <property type="match status" value="1"/>
</dbReference>
<keyword evidence="2" id="KW-0328">Glycosyltransferase</keyword>
<proteinExistence type="predicted"/>
<reference evidence="2 3" key="1">
    <citation type="submission" date="2020-08" db="EMBL/GenBank/DDBJ databases">
        <title>Genomic Encyclopedia of Type Strains, Phase IV (KMG-V): Genome sequencing to study the core and pangenomes of soil and plant-associated prokaryotes.</title>
        <authorList>
            <person name="Whitman W."/>
        </authorList>
    </citation>
    <scope>NUCLEOTIDE SEQUENCE [LARGE SCALE GENOMIC DNA]</scope>
    <source>
        <strain evidence="2 3">M2T3</strain>
    </source>
</reference>
<dbReference type="Pfam" id="PF00535">
    <property type="entry name" value="Glycos_transf_2"/>
    <property type="match status" value="1"/>
</dbReference>
<dbReference type="Proteomes" id="UP000521017">
    <property type="component" value="Unassembled WGS sequence"/>
</dbReference>
<gene>
    <name evidence="2" type="ORF">HDF25_003138</name>
</gene>
<dbReference type="EMBL" id="JACHCC010000008">
    <property type="protein sequence ID" value="MBB6500975.1"/>
    <property type="molecule type" value="Genomic_DNA"/>
</dbReference>
<accession>A0A7X0MKR0</accession>
<dbReference type="SUPFAM" id="SSF53448">
    <property type="entry name" value="Nucleotide-diphospho-sugar transferases"/>
    <property type="match status" value="1"/>
</dbReference>
<dbReference type="InterPro" id="IPR001173">
    <property type="entry name" value="Glyco_trans_2-like"/>
</dbReference>
<organism evidence="2 3">
    <name type="scientific">Pedobacter cryoconitis</name>
    <dbReference type="NCBI Taxonomy" id="188932"/>
    <lineage>
        <taxon>Bacteria</taxon>
        <taxon>Pseudomonadati</taxon>
        <taxon>Bacteroidota</taxon>
        <taxon>Sphingobacteriia</taxon>
        <taxon>Sphingobacteriales</taxon>
        <taxon>Sphingobacteriaceae</taxon>
        <taxon>Pedobacter</taxon>
    </lineage>
</organism>
<dbReference type="EC" id="2.4.1.-" evidence="2"/>